<organism evidence="5 6">
    <name type="scientific">Asanoa ishikariensis</name>
    <dbReference type="NCBI Taxonomy" id="137265"/>
    <lineage>
        <taxon>Bacteria</taxon>
        <taxon>Bacillati</taxon>
        <taxon>Actinomycetota</taxon>
        <taxon>Actinomycetes</taxon>
        <taxon>Micromonosporales</taxon>
        <taxon>Micromonosporaceae</taxon>
        <taxon>Asanoa</taxon>
    </lineage>
</organism>
<dbReference type="PANTHER" id="PTHR43132">
    <property type="entry name" value="ARSENICAL RESISTANCE OPERON REPRESSOR ARSR-RELATED"/>
    <property type="match status" value="1"/>
</dbReference>
<dbReference type="SMART" id="SM00418">
    <property type="entry name" value="HTH_ARSR"/>
    <property type="match status" value="1"/>
</dbReference>
<gene>
    <name evidence="5" type="ORF">SAMN05421684_5436</name>
</gene>
<dbReference type="Pfam" id="PF01022">
    <property type="entry name" value="HTH_5"/>
    <property type="match status" value="1"/>
</dbReference>
<dbReference type="InterPro" id="IPR011991">
    <property type="entry name" value="ArsR-like_HTH"/>
</dbReference>
<keyword evidence="2 5" id="KW-0238">DNA-binding</keyword>
<dbReference type="EMBL" id="FNQB01000003">
    <property type="protein sequence ID" value="SDZ47299.1"/>
    <property type="molecule type" value="Genomic_DNA"/>
</dbReference>
<accession>A0A1H3TD74</accession>
<reference evidence="6" key="1">
    <citation type="submission" date="2016-10" db="EMBL/GenBank/DDBJ databases">
        <authorList>
            <person name="Varghese N."/>
            <person name="Submissions S."/>
        </authorList>
    </citation>
    <scope>NUCLEOTIDE SEQUENCE [LARGE SCALE GENOMIC DNA]</scope>
    <source>
        <strain evidence="6">DSM 44718</strain>
    </source>
</reference>
<name>A0A1H3TD74_9ACTN</name>
<evidence type="ECO:0000256" key="2">
    <source>
        <dbReference type="ARBA" id="ARBA00023125"/>
    </source>
</evidence>
<dbReference type="InterPro" id="IPR036390">
    <property type="entry name" value="WH_DNA-bd_sf"/>
</dbReference>
<dbReference type="AlphaFoldDB" id="A0A1H3TD74"/>
<proteinExistence type="predicted"/>
<dbReference type="PRINTS" id="PR00778">
    <property type="entry name" value="HTHARSR"/>
</dbReference>
<evidence type="ECO:0000313" key="5">
    <source>
        <dbReference type="EMBL" id="SDZ47299.1"/>
    </source>
</evidence>
<keyword evidence="6" id="KW-1185">Reference proteome</keyword>
<evidence type="ECO:0000313" key="6">
    <source>
        <dbReference type="Proteomes" id="UP000199632"/>
    </source>
</evidence>
<dbReference type="SUPFAM" id="SSF46785">
    <property type="entry name" value="Winged helix' DNA-binding domain"/>
    <property type="match status" value="1"/>
</dbReference>
<evidence type="ECO:0000259" key="4">
    <source>
        <dbReference type="SMART" id="SM00418"/>
    </source>
</evidence>
<dbReference type="RefSeq" id="WP_176985091.1">
    <property type="nucleotide sequence ID" value="NZ_BOND01000002.1"/>
</dbReference>
<dbReference type="GO" id="GO:0003700">
    <property type="term" value="F:DNA-binding transcription factor activity"/>
    <property type="evidence" value="ECO:0007669"/>
    <property type="project" value="InterPro"/>
</dbReference>
<evidence type="ECO:0000256" key="1">
    <source>
        <dbReference type="ARBA" id="ARBA00023015"/>
    </source>
</evidence>
<dbReference type="Proteomes" id="UP000199632">
    <property type="component" value="Unassembled WGS sequence"/>
</dbReference>
<evidence type="ECO:0000256" key="3">
    <source>
        <dbReference type="ARBA" id="ARBA00023163"/>
    </source>
</evidence>
<dbReference type="InterPro" id="IPR051011">
    <property type="entry name" value="Metal_resp_trans_reg"/>
</dbReference>
<dbReference type="GO" id="GO:0003677">
    <property type="term" value="F:DNA binding"/>
    <property type="evidence" value="ECO:0007669"/>
    <property type="project" value="UniProtKB-KW"/>
</dbReference>
<sequence length="324" mass="35653">MRIHFTRLDLARTQLADGPDPMWEAVNSLQALQGRYGQAELRQWRSQTAHELRGTGLAAAVRHQLFPLVPHAAYFPDLVTPLEGALGLDAGIEAMLSTPRGRIVAEIDRLKPDRAGRAHLERFRAGRASDLNACGDLMRLYYRAAVDRIREKITEAVDRDLAVRRTAVHTAGIDGLLSSYEPLMRWRYPVLELPSHPSARDVYLQGRGVRLIPSYFCRTHPLTVYDGSLPQVVVYPVRHTAETGDSQALARLLGETRAAVLISIHKGCGTGQLALRVGISAPATSHHIGVLRDAGLVASSRSGTSVHHTRSRLGDALIRRYGPP</sequence>
<dbReference type="CDD" id="cd00090">
    <property type="entry name" value="HTH_ARSR"/>
    <property type="match status" value="1"/>
</dbReference>
<protein>
    <submittedName>
        <fullName evidence="5">DNA-binding transcriptional regulator, ArsR family</fullName>
    </submittedName>
</protein>
<keyword evidence="1" id="KW-0805">Transcription regulation</keyword>
<dbReference type="InterPro" id="IPR036388">
    <property type="entry name" value="WH-like_DNA-bd_sf"/>
</dbReference>
<keyword evidence="3" id="KW-0804">Transcription</keyword>
<dbReference type="InterPro" id="IPR001845">
    <property type="entry name" value="HTH_ArsR_DNA-bd_dom"/>
</dbReference>
<dbReference type="STRING" id="137265.SAMN05421684_5436"/>
<dbReference type="Gene3D" id="1.10.10.10">
    <property type="entry name" value="Winged helix-like DNA-binding domain superfamily/Winged helix DNA-binding domain"/>
    <property type="match status" value="1"/>
</dbReference>
<dbReference type="PANTHER" id="PTHR43132:SF8">
    <property type="entry name" value="HTH-TYPE TRANSCRIPTIONAL REGULATOR KMTR"/>
    <property type="match status" value="1"/>
</dbReference>
<feature type="domain" description="HTH arsR-type" evidence="4">
    <location>
        <begin position="247"/>
        <end position="319"/>
    </location>
</feature>